<protein>
    <recommendedName>
        <fullName evidence="9">Major facilitator superfamily (MFS) profile domain-containing protein</fullName>
    </recommendedName>
</protein>
<dbReference type="InterPro" id="IPR036259">
    <property type="entry name" value="MFS_trans_sf"/>
</dbReference>
<reference evidence="7" key="1">
    <citation type="submission" date="2023-06" db="EMBL/GenBank/DDBJ databases">
        <authorList>
            <person name="Delattre M."/>
        </authorList>
    </citation>
    <scope>NUCLEOTIDE SEQUENCE</scope>
    <source>
        <strain evidence="7">AF72</strain>
    </source>
</reference>
<dbReference type="Gene3D" id="1.20.1250.20">
    <property type="entry name" value="MFS general substrate transporter like domains"/>
    <property type="match status" value="1"/>
</dbReference>
<feature type="transmembrane region" description="Helical" evidence="6">
    <location>
        <begin position="450"/>
        <end position="471"/>
    </location>
</feature>
<feature type="transmembrane region" description="Helical" evidence="6">
    <location>
        <begin position="381"/>
        <end position="402"/>
    </location>
</feature>
<evidence type="ECO:0000313" key="8">
    <source>
        <dbReference type="Proteomes" id="UP001177023"/>
    </source>
</evidence>
<evidence type="ECO:0000256" key="4">
    <source>
        <dbReference type="ARBA" id="ARBA00022989"/>
    </source>
</evidence>
<dbReference type="GO" id="GO:0012505">
    <property type="term" value="C:endomembrane system"/>
    <property type="evidence" value="ECO:0007669"/>
    <property type="project" value="UniProtKB-SubCell"/>
</dbReference>
<dbReference type="EMBL" id="CATQJA010002665">
    <property type="protein sequence ID" value="CAJ0583289.1"/>
    <property type="molecule type" value="Genomic_DNA"/>
</dbReference>
<evidence type="ECO:0000256" key="2">
    <source>
        <dbReference type="ARBA" id="ARBA00022448"/>
    </source>
</evidence>
<dbReference type="PANTHER" id="PTHR23510">
    <property type="entry name" value="INNER MEMBRANE TRANSPORT PROTEIN YAJR"/>
    <property type="match status" value="1"/>
</dbReference>
<keyword evidence="2" id="KW-0813">Transport</keyword>
<evidence type="ECO:0000256" key="6">
    <source>
        <dbReference type="SAM" id="Phobius"/>
    </source>
</evidence>
<dbReference type="CDD" id="cd17326">
    <property type="entry name" value="MFS_MFSD8"/>
    <property type="match status" value="1"/>
</dbReference>
<keyword evidence="4 6" id="KW-1133">Transmembrane helix</keyword>
<comment type="caution">
    <text evidence="7">The sequence shown here is derived from an EMBL/GenBank/DDBJ whole genome shotgun (WGS) entry which is preliminary data.</text>
</comment>
<evidence type="ECO:0008006" key="9">
    <source>
        <dbReference type="Google" id="ProtNLM"/>
    </source>
</evidence>
<dbReference type="Proteomes" id="UP001177023">
    <property type="component" value="Unassembled WGS sequence"/>
</dbReference>
<gene>
    <name evidence="7" type="ORF">MSPICULIGERA_LOCUS21377</name>
</gene>
<feature type="transmembrane region" description="Helical" evidence="6">
    <location>
        <begin position="161"/>
        <end position="180"/>
    </location>
</feature>
<evidence type="ECO:0000256" key="3">
    <source>
        <dbReference type="ARBA" id="ARBA00022692"/>
    </source>
</evidence>
<dbReference type="AlphaFoldDB" id="A0AA36D8X9"/>
<dbReference type="InterPro" id="IPR011701">
    <property type="entry name" value="MFS"/>
</dbReference>
<name>A0AA36D8X9_9BILA</name>
<keyword evidence="8" id="KW-1185">Reference proteome</keyword>
<feature type="transmembrane region" description="Helical" evidence="6">
    <location>
        <begin position="57"/>
        <end position="82"/>
    </location>
</feature>
<evidence type="ECO:0000256" key="5">
    <source>
        <dbReference type="ARBA" id="ARBA00023136"/>
    </source>
</evidence>
<feature type="transmembrane region" description="Helical" evidence="6">
    <location>
        <begin position="23"/>
        <end position="45"/>
    </location>
</feature>
<keyword evidence="5 6" id="KW-0472">Membrane</keyword>
<feature type="transmembrane region" description="Helical" evidence="6">
    <location>
        <begin position="423"/>
        <end position="444"/>
    </location>
</feature>
<sequence length="543" mass="59709">MAQVTHVHKKYDTTHSLSDWKNIYIVSVFAFLDAFQFAFFVWTFWPYVQQLDPTISASFVGLIMAVSGVGEAVAAPVLGWWMNKTGMVVPPILASIVLTVIGNVMYITLNAWPVHLRSTGLLVSRFLNGAGSGNRGCYLAYIAAASDTSDRAKSMGMSGGGALIGLNVGPAIQIMFTWIGDGWNLGFMQLSMYTAPAILALVINAACVLILLFLLDDNIDRFNPEDADTNSALSIAAANDSDLERNQVETNRLDVIAVTVCMTTRAARMFMTANVESIGAPFSELMFNLDNKEALTYNSAMQGVLGSLTVVMFFVYSMTPYTKWVSERLNCYVAMVFLLIFHLITMSWPFLPGHLESCDRFMGNGTHGWDWCTSLKPINMWVYYVSYALVYGIGLPCLNNSLQSLYSMVLGKGRQGLMQGVNQAVGCISRILGPIVMSTSFSSYGPQVNWLIEIGLISIFIVMWTGTYRRLVPGGYVVKKRVIQLAGKGIANPVDSGDSDSYDSKSTISEILPGETLEQELERINRKLSEISQKSGKENQTTL</sequence>
<dbReference type="InterPro" id="IPR051068">
    <property type="entry name" value="MFS_Domain-Containing_Protein"/>
</dbReference>
<evidence type="ECO:0000313" key="7">
    <source>
        <dbReference type="EMBL" id="CAJ0583289.1"/>
    </source>
</evidence>
<keyword evidence="3 6" id="KW-0812">Transmembrane</keyword>
<proteinExistence type="predicted"/>
<feature type="transmembrane region" description="Helical" evidence="6">
    <location>
        <begin position="88"/>
        <end position="109"/>
    </location>
</feature>
<dbReference type="Pfam" id="PF07690">
    <property type="entry name" value="MFS_1"/>
    <property type="match status" value="1"/>
</dbReference>
<dbReference type="GO" id="GO:0005765">
    <property type="term" value="C:lysosomal membrane"/>
    <property type="evidence" value="ECO:0007669"/>
    <property type="project" value="TreeGrafter"/>
</dbReference>
<organism evidence="7 8">
    <name type="scientific">Mesorhabditis spiculigera</name>
    <dbReference type="NCBI Taxonomy" id="96644"/>
    <lineage>
        <taxon>Eukaryota</taxon>
        <taxon>Metazoa</taxon>
        <taxon>Ecdysozoa</taxon>
        <taxon>Nematoda</taxon>
        <taxon>Chromadorea</taxon>
        <taxon>Rhabditida</taxon>
        <taxon>Rhabditina</taxon>
        <taxon>Rhabditomorpha</taxon>
        <taxon>Rhabditoidea</taxon>
        <taxon>Rhabditidae</taxon>
        <taxon>Mesorhabditinae</taxon>
        <taxon>Mesorhabditis</taxon>
    </lineage>
</organism>
<accession>A0AA36D8X9</accession>
<dbReference type="SUPFAM" id="SSF103473">
    <property type="entry name" value="MFS general substrate transporter"/>
    <property type="match status" value="1"/>
</dbReference>
<dbReference type="GO" id="GO:0022857">
    <property type="term" value="F:transmembrane transporter activity"/>
    <property type="evidence" value="ECO:0007669"/>
    <property type="project" value="InterPro"/>
</dbReference>
<feature type="non-terminal residue" evidence="7">
    <location>
        <position position="1"/>
    </location>
</feature>
<dbReference type="PANTHER" id="PTHR23510:SF3">
    <property type="entry name" value="MAJOR FACILITATOR SUPERFAMILY DOMAIN-CONTAINING PROTEIN 8"/>
    <property type="match status" value="1"/>
</dbReference>
<comment type="subcellular location">
    <subcellularLocation>
        <location evidence="1">Endomembrane system</location>
        <topology evidence="1">Multi-pass membrane protein</topology>
    </subcellularLocation>
</comment>
<evidence type="ECO:0000256" key="1">
    <source>
        <dbReference type="ARBA" id="ARBA00004127"/>
    </source>
</evidence>
<feature type="transmembrane region" description="Helical" evidence="6">
    <location>
        <begin position="295"/>
        <end position="317"/>
    </location>
</feature>
<feature type="transmembrane region" description="Helical" evidence="6">
    <location>
        <begin position="192"/>
        <end position="215"/>
    </location>
</feature>
<feature type="transmembrane region" description="Helical" evidence="6">
    <location>
        <begin position="329"/>
        <end position="351"/>
    </location>
</feature>